<protein>
    <submittedName>
        <fullName evidence="1">Uncharacterized protein</fullName>
    </submittedName>
</protein>
<keyword evidence="2" id="KW-1185">Reference proteome</keyword>
<reference evidence="1" key="2">
    <citation type="submission" date="2020-11" db="EMBL/GenBank/DDBJ databases">
        <authorList>
            <person name="McCartney M.A."/>
            <person name="Auch B."/>
            <person name="Kono T."/>
            <person name="Mallez S."/>
            <person name="Becker A."/>
            <person name="Gohl D.M."/>
            <person name="Silverstein K.A.T."/>
            <person name="Koren S."/>
            <person name="Bechman K.B."/>
            <person name="Herman A."/>
            <person name="Abrahante J.E."/>
            <person name="Garbe J."/>
        </authorList>
    </citation>
    <scope>NUCLEOTIDE SEQUENCE</scope>
    <source>
        <strain evidence="1">Duluth1</strain>
        <tissue evidence="1">Whole animal</tissue>
    </source>
</reference>
<dbReference type="Proteomes" id="UP000828390">
    <property type="component" value="Unassembled WGS sequence"/>
</dbReference>
<dbReference type="PANTHER" id="PTHR26392:SF92">
    <property type="entry name" value="PROTEIN KINASE DOMAIN-CONTAINING PROTEIN"/>
    <property type="match status" value="1"/>
</dbReference>
<evidence type="ECO:0000313" key="2">
    <source>
        <dbReference type="Proteomes" id="UP000828390"/>
    </source>
</evidence>
<sequence length="114" mass="13109">MFVCNKWDIVEERERNQPGSEAQVWQDTVDKLKKHLPGFSWDRYMYKMSTTEASRYITSGIGYTERYAALMGGLQKLILSSLTGNANTGRAREKLGWMHVHVTDLYVQSAQAYP</sequence>
<evidence type="ECO:0000313" key="1">
    <source>
        <dbReference type="EMBL" id="KAH3734351.1"/>
    </source>
</evidence>
<proteinExistence type="predicted"/>
<name>A0A9D4HX95_DREPO</name>
<dbReference type="EMBL" id="JAIWYP010000011">
    <property type="protein sequence ID" value="KAH3734351.1"/>
    <property type="molecule type" value="Genomic_DNA"/>
</dbReference>
<dbReference type="PANTHER" id="PTHR26392">
    <property type="entry name" value="MITOGEN-ACTIVATED PROTEIN KINASE KINASE KINASE 7-RELATED"/>
    <property type="match status" value="1"/>
</dbReference>
<reference evidence="1" key="1">
    <citation type="journal article" date="2019" name="bioRxiv">
        <title>The Genome of the Zebra Mussel, Dreissena polymorpha: A Resource for Invasive Species Research.</title>
        <authorList>
            <person name="McCartney M.A."/>
            <person name="Auch B."/>
            <person name="Kono T."/>
            <person name="Mallez S."/>
            <person name="Zhang Y."/>
            <person name="Obille A."/>
            <person name="Becker A."/>
            <person name="Abrahante J.E."/>
            <person name="Garbe J."/>
            <person name="Badalamenti J.P."/>
            <person name="Herman A."/>
            <person name="Mangelson H."/>
            <person name="Liachko I."/>
            <person name="Sullivan S."/>
            <person name="Sone E.D."/>
            <person name="Koren S."/>
            <person name="Silverstein K.A.T."/>
            <person name="Beckman K.B."/>
            <person name="Gohl D.M."/>
        </authorList>
    </citation>
    <scope>NUCLEOTIDE SEQUENCE</scope>
    <source>
        <strain evidence="1">Duluth1</strain>
        <tissue evidence="1">Whole animal</tissue>
    </source>
</reference>
<comment type="caution">
    <text evidence="1">The sequence shown here is derived from an EMBL/GenBank/DDBJ whole genome shotgun (WGS) entry which is preliminary data.</text>
</comment>
<dbReference type="AlphaFoldDB" id="A0A9D4HX95"/>
<organism evidence="1 2">
    <name type="scientific">Dreissena polymorpha</name>
    <name type="common">Zebra mussel</name>
    <name type="synonym">Mytilus polymorpha</name>
    <dbReference type="NCBI Taxonomy" id="45954"/>
    <lineage>
        <taxon>Eukaryota</taxon>
        <taxon>Metazoa</taxon>
        <taxon>Spiralia</taxon>
        <taxon>Lophotrochozoa</taxon>
        <taxon>Mollusca</taxon>
        <taxon>Bivalvia</taxon>
        <taxon>Autobranchia</taxon>
        <taxon>Heteroconchia</taxon>
        <taxon>Euheterodonta</taxon>
        <taxon>Imparidentia</taxon>
        <taxon>Neoheterodontei</taxon>
        <taxon>Myida</taxon>
        <taxon>Dreissenoidea</taxon>
        <taxon>Dreissenidae</taxon>
        <taxon>Dreissena</taxon>
    </lineage>
</organism>
<accession>A0A9D4HX95</accession>
<gene>
    <name evidence="1" type="ORF">DPMN_040790</name>
</gene>